<evidence type="ECO:0000313" key="3">
    <source>
        <dbReference type="Proteomes" id="UP001567537"/>
    </source>
</evidence>
<dbReference type="Proteomes" id="UP001567537">
    <property type="component" value="Unassembled WGS sequence"/>
</dbReference>
<reference evidence="2 3" key="1">
    <citation type="journal article" date="2021" name="Res Sq">
        <title>Streptomyces Pimoensis sp. nov., Isolated From the Taklimakan Desert in Xinjiang, China.</title>
        <authorList>
            <person name="Zhang P."/>
            <person name="Luo X."/>
            <person name="Luo X."/>
            <person name="Liu Z."/>
            <person name="Xia Z."/>
            <person name="Wan C."/>
            <person name="zhang L."/>
        </authorList>
    </citation>
    <scope>NUCLEOTIDE SEQUENCE [LARGE SCALE GENOMIC DNA]</scope>
    <source>
        <strain evidence="2 3">TRM75549</strain>
    </source>
</reference>
<evidence type="ECO:0000313" key="2">
    <source>
        <dbReference type="EMBL" id="MEZ3177960.1"/>
    </source>
</evidence>
<comment type="caution">
    <text evidence="2">The sequence shown here is derived from an EMBL/GenBank/DDBJ whole genome shotgun (WGS) entry which is preliminary data.</text>
</comment>
<dbReference type="EMBL" id="JAHWZY010000003">
    <property type="protein sequence ID" value="MEZ3177960.1"/>
    <property type="molecule type" value="Genomic_DNA"/>
</dbReference>
<proteinExistence type="predicted"/>
<keyword evidence="3" id="KW-1185">Reference proteome</keyword>
<gene>
    <name evidence="2" type="ORF">KYY02_04285</name>
</gene>
<feature type="compositionally biased region" description="Polar residues" evidence="1">
    <location>
        <begin position="1"/>
        <end position="10"/>
    </location>
</feature>
<accession>A0ABV4ITI9</accession>
<protein>
    <submittedName>
        <fullName evidence="2">Uncharacterized protein</fullName>
    </submittedName>
</protein>
<name>A0ABV4ITI9_9ACTN</name>
<organism evidence="2 3">
    <name type="scientific">Streptomyces pimonensis</name>
    <dbReference type="NCBI Taxonomy" id="2860288"/>
    <lineage>
        <taxon>Bacteria</taxon>
        <taxon>Bacillati</taxon>
        <taxon>Actinomycetota</taxon>
        <taxon>Actinomycetes</taxon>
        <taxon>Kitasatosporales</taxon>
        <taxon>Streptomycetaceae</taxon>
        <taxon>Streptomyces</taxon>
    </lineage>
</organism>
<evidence type="ECO:0000256" key="1">
    <source>
        <dbReference type="SAM" id="MobiDB-lite"/>
    </source>
</evidence>
<feature type="region of interest" description="Disordered" evidence="1">
    <location>
        <begin position="1"/>
        <end position="35"/>
    </location>
</feature>
<sequence>MAAYEGSNSEKGVGQAPMPPFANPEPASVPAGVPGSLARTGGDLYAAVTSVAVNAWMAGRISGEDGCTGCDDSRGPAGDWEARMRTLTELQPNITKWFDRDVWIRAVNDAGHAVTRR</sequence>
<dbReference type="RefSeq" id="WP_371236078.1">
    <property type="nucleotide sequence ID" value="NZ_JAHWZY010000003.1"/>
</dbReference>